<name>A0A8S5VYD9_9VIRU</name>
<reference evidence="4" key="1">
    <citation type="journal article" date="2021" name="Proc. Natl. Acad. Sci. U.S.A.">
        <title>A Catalog of Tens of Thousands of Viruses from Human Metagenomes Reveals Hidden Associations with Chronic Diseases.</title>
        <authorList>
            <person name="Tisza M.J."/>
            <person name="Buck C.B."/>
        </authorList>
    </citation>
    <scope>NUCLEOTIDE SEQUENCE</scope>
    <source>
        <strain evidence="4">Ct3cV12</strain>
    </source>
</reference>
<dbReference type="GO" id="GO:0016998">
    <property type="term" value="P:cell wall macromolecule catabolic process"/>
    <property type="evidence" value="ECO:0007669"/>
    <property type="project" value="InterPro"/>
</dbReference>
<dbReference type="PROSITE" id="PS51904">
    <property type="entry name" value="GLYCOSYL_HYDROL_F25_2"/>
    <property type="match status" value="1"/>
</dbReference>
<comment type="catalytic activity">
    <reaction evidence="1">
        <text>Hydrolysis of (1-&gt;4)-beta-linkages between N-acetylmuramic acid and N-acetyl-D-glucosamine residues in a peptidoglycan and between N-acetyl-D-glucosamine residues in chitodextrins.</text>
        <dbReference type="EC" id="3.2.1.17"/>
    </reaction>
</comment>
<organism evidence="4">
    <name type="scientific">Tectiviridae sp</name>
    <dbReference type="NCBI Taxonomy" id="2831614"/>
    <lineage>
        <taxon>Viruses</taxon>
        <taxon>Varidnaviria</taxon>
        <taxon>Bamfordvirae</taxon>
        <taxon>Preplasmiviricota</taxon>
        <taxon>Prepoliviricotina</taxon>
        <taxon>Tectiliviricetes</taxon>
        <taxon>Kalamavirales</taxon>
        <taxon>Tectiviridae</taxon>
    </lineage>
</organism>
<dbReference type="InterPro" id="IPR002053">
    <property type="entry name" value="Glyco_hydro_25"/>
</dbReference>
<dbReference type="GO" id="GO:0009253">
    <property type="term" value="P:peptidoglycan catabolic process"/>
    <property type="evidence" value="ECO:0007669"/>
    <property type="project" value="InterPro"/>
</dbReference>
<dbReference type="GO" id="GO:0003796">
    <property type="term" value="F:lysozyme activity"/>
    <property type="evidence" value="ECO:0007669"/>
    <property type="project" value="UniProtKB-EC"/>
</dbReference>
<dbReference type="GO" id="GO:0016052">
    <property type="term" value="P:carbohydrate catabolic process"/>
    <property type="evidence" value="ECO:0007669"/>
    <property type="project" value="TreeGrafter"/>
</dbReference>
<evidence type="ECO:0000256" key="1">
    <source>
        <dbReference type="ARBA" id="ARBA00000632"/>
    </source>
</evidence>
<evidence type="ECO:0000256" key="3">
    <source>
        <dbReference type="ARBA" id="ARBA00012732"/>
    </source>
</evidence>
<dbReference type="EC" id="3.2.1.17" evidence="3"/>
<proteinExistence type="inferred from homology"/>
<dbReference type="Pfam" id="PF01183">
    <property type="entry name" value="Glyco_hydro_25"/>
    <property type="match status" value="1"/>
</dbReference>
<accession>A0A8S5VYD9</accession>
<protein>
    <recommendedName>
        <fullName evidence="3">lysozyme</fullName>
        <ecNumber evidence="3">3.2.1.17</ecNumber>
    </recommendedName>
</protein>
<dbReference type="PANTHER" id="PTHR34135:SF2">
    <property type="entry name" value="LYSOZYME"/>
    <property type="match status" value="1"/>
</dbReference>
<evidence type="ECO:0000313" key="4">
    <source>
        <dbReference type="EMBL" id="DAI59051.1"/>
    </source>
</evidence>
<dbReference type="SUPFAM" id="SSF51445">
    <property type="entry name" value="(Trans)glycosidases"/>
    <property type="match status" value="1"/>
</dbReference>
<dbReference type="InterPro" id="IPR017853">
    <property type="entry name" value="GH"/>
</dbReference>
<dbReference type="EMBL" id="BK031033">
    <property type="protein sequence ID" value="DAI59051.1"/>
    <property type="molecule type" value="Genomic_DNA"/>
</dbReference>
<dbReference type="PANTHER" id="PTHR34135">
    <property type="entry name" value="LYSOZYME"/>
    <property type="match status" value="1"/>
</dbReference>
<comment type="similarity">
    <text evidence="2">Belongs to the glycosyl hydrolase 25 family.</text>
</comment>
<sequence length="269" mass="31250">MSKLYLDISHHHRVKNWTELEKSCPFLITKATEGQTFVDSYFPVVVNECEKRKIPYFLYTFLRRGNVKKQINYLVDKVNKVKGSNFIGYCLDIECGNSAEEVQEAVNYLDEIWTGKKLFYYMYADYGKYKNTIKNLDKNTWCVWEARYGRNTPKYNKSYPPHEIADFHQFASGVRIPFMTGGIDVNRLTGSKPESWFCTKKKVKAGYFKRCSKEQTSIIAGLKENGYKSNYNYRSLIAQVNNIKNYAGTAKQNIKMLDMLKAGKLAKPL</sequence>
<evidence type="ECO:0000256" key="2">
    <source>
        <dbReference type="ARBA" id="ARBA00010646"/>
    </source>
</evidence>
<dbReference type="Gene3D" id="3.20.20.80">
    <property type="entry name" value="Glycosidases"/>
    <property type="match status" value="1"/>
</dbReference>